<dbReference type="EMBL" id="JARQWQ010000087">
    <property type="protein sequence ID" value="KAK2552397.1"/>
    <property type="molecule type" value="Genomic_DNA"/>
</dbReference>
<organism evidence="2 3">
    <name type="scientific">Acropora cervicornis</name>
    <name type="common">Staghorn coral</name>
    <dbReference type="NCBI Taxonomy" id="6130"/>
    <lineage>
        <taxon>Eukaryota</taxon>
        <taxon>Metazoa</taxon>
        <taxon>Cnidaria</taxon>
        <taxon>Anthozoa</taxon>
        <taxon>Hexacorallia</taxon>
        <taxon>Scleractinia</taxon>
        <taxon>Astrocoeniina</taxon>
        <taxon>Acroporidae</taxon>
        <taxon>Acropora</taxon>
    </lineage>
</organism>
<feature type="region of interest" description="Disordered" evidence="1">
    <location>
        <begin position="144"/>
        <end position="176"/>
    </location>
</feature>
<evidence type="ECO:0000313" key="3">
    <source>
        <dbReference type="Proteomes" id="UP001249851"/>
    </source>
</evidence>
<reference evidence="2" key="2">
    <citation type="journal article" date="2023" name="Science">
        <title>Genomic signatures of disease resistance in endangered staghorn corals.</title>
        <authorList>
            <person name="Vollmer S.V."/>
            <person name="Selwyn J.D."/>
            <person name="Despard B.A."/>
            <person name="Roesel C.L."/>
        </authorList>
    </citation>
    <scope>NUCLEOTIDE SEQUENCE</scope>
    <source>
        <strain evidence="2">K2</strain>
    </source>
</reference>
<keyword evidence="3" id="KW-1185">Reference proteome</keyword>
<accession>A0AAD9Q093</accession>
<evidence type="ECO:0000313" key="2">
    <source>
        <dbReference type="EMBL" id="KAK2552397.1"/>
    </source>
</evidence>
<name>A0AAD9Q093_ACRCE</name>
<dbReference type="AlphaFoldDB" id="A0AAD9Q093"/>
<feature type="compositionally biased region" description="Polar residues" evidence="1">
    <location>
        <begin position="712"/>
        <end position="721"/>
    </location>
</feature>
<feature type="compositionally biased region" description="Polar residues" evidence="1">
    <location>
        <begin position="260"/>
        <end position="269"/>
    </location>
</feature>
<sequence length="758" mass="85302">MSKSAGKKPKEKSDKSKADNFVWSDDEVQLPLEVTNDYKVSKAAKNIDWDSCQSKYTDILELYREHYPSSQEESAEIEKEYPHKKEEITKAILTSKLKNIRLKFRQAIDSGKRSGHGRVVLLYFEICESIWGGSPATSTILSGIETGEHKNDPDSSESPESQDLDTSEANDISTFDRSSDLTSVERTIMATCCYSKLVGGPCGSSSSNPANAICESMERCRRNIKSHLKFYDCFDSTLKTEGNESTTGLSRALRNLSIVTSDDSPYTTENNSSSNASDSSSNNEDQSLRRLKLNEFLSVSGKGAISQPKKSWDQLSTRTKTVRISKAKDAVVASLEVIAPGNPASLWEALKSSQSVEAALCITAQTSADQKYLEALAETYQNANSWDTRRQILSVIADLIPYSMIQQFISGITEYRIKTARRHAIQHGRGVPLPAAKSPRMRVDESQLDHFLCFITSPHVVQDLPFGQHYLYLTNGKILETSNIIRSMIPQRITDQYRQFCSETNFTPFSTSTMLRILSSCTATVRKSLHGLDYFAAEGAKAFEDLMAIVEKHGERQWVHRCQQALKEGKQYFKTDYKVHITPTSHVPDHCSTHALSTPKEDSFRVTRTHILQECQLIHPITYDTYNLRELYARNKLTKLSVPILRLICSHFEMEIDNLPLRLKKPYVKLIEELNMNRLTSNMEKLSSSIAEGFAMLRQMMIQPYGMPPAQPGQTYQSYSMNPHPASSVGRHSLTSNQSEANTGHFSYTQSPFSNDFQ</sequence>
<feature type="compositionally biased region" description="Polar residues" evidence="1">
    <location>
        <begin position="733"/>
        <end position="758"/>
    </location>
</feature>
<gene>
    <name evidence="2" type="ORF">P5673_026478</name>
</gene>
<feature type="region of interest" description="Disordered" evidence="1">
    <location>
        <begin position="712"/>
        <end position="758"/>
    </location>
</feature>
<comment type="caution">
    <text evidence="2">The sequence shown here is derived from an EMBL/GenBank/DDBJ whole genome shotgun (WGS) entry which is preliminary data.</text>
</comment>
<reference evidence="2" key="1">
    <citation type="journal article" date="2023" name="G3 (Bethesda)">
        <title>Whole genome assembly and annotation of the endangered Caribbean coral Acropora cervicornis.</title>
        <authorList>
            <person name="Selwyn J.D."/>
            <person name="Vollmer S.V."/>
        </authorList>
    </citation>
    <scope>NUCLEOTIDE SEQUENCE</scope>
    <source>
        <strain evidence="2">K2</strain>
    </source>
</reference>
<protein>
    <submittedName>
        <fullName evidence="2">Uncharacterized protein</fullName>
    </submittedName>
</protein>
<feature type="region of interest" description="Disordered" evidence="1">
    <location>
        <begin position="260"/>
        <end position="285"/>
    </location>
</feature>
<feature type="compositionally biased region" description="Acidic residues" evidence="1">
    <location>
        <begin position="154"/>
        <end position="168"/>
    </location>
</feature>
<dbReference type="Proteomes" id="UP001249851">
    <property type="component" value="Unassembled WGS sequence"/>
</dbReference>
<evidence type="ECO:0000256" key="1">
    <source>
        <dbReference type="SAM" id="MobiDB-lite"/>
    </source>
</evidence>
<feature type="compositionally biased region" description="Low complexity" evidence="1">
    <location>
        <begin position="270"/>
        <end position="283"/>
    </location>
</feature>
<proteinExistence type="predicted"/>